<keyword evidence="5" id="KW-1185">Reference proteome</keyword>
<evidence type="ECO:0000256" key="2">
    <source>
        <dbReference type="ARBA" id="ARBA00022638"/>
    </source>
</evidence>
<evidence type="ECO:0000256" key="1">
    <source>
        <dbReference type="ARBA" id="ARBA00022529"/>
    </source>
</evidence>
<dbReference type="InterPro" id="IPR036365">
    <property type="entry name" value="PGBD-like_sf"/>
</dbReference>
<dbReference type="Proteomes" id="UP000217182">
    <property type="component" value="Chromosome"/>
</dbReference>
<dbReference type="GO" id="GO:0031640">
    <property type="term" value="P:killing of cells of another organism"/>
    <property type="evidence" value="ECO:0007669"/>
    <property type="project" value="UniProtKB-KW"/>
</dbReference>
<dbReference type="GO" id="GO:0003796">
    <property type="term" value="F:lysozyme activity"/>
    <property type="evidence" value="ECO:0007669"/>
    <property type="project" value="InterPro"/>
</dbReference>
<gene>
    <name evidence="4" type="ORF">AWC35_11860</name>
</gene>
<organism evidence="4 5">
    <name type="scientific">Gibbsiella quercinecans</name>
    <dbReference type="NCBI Taxonomy" id="929813"/>
    <lineage>
        <taxon>Bacteria</taxon>
        <taxon>Pseudomonadati</taxon>
        <taxon>Pseudomonadota</taxon>
        <taxon>Gammaproteobacteria</taxon>
        <taxon>Enterobacterales</taxon>
        <taxon>Yersiniaceae</taxon>
        <taxon>Gibbsiella</taxon>
    </lineage>
</organism>
<dbReference type="GO" id="GO:0042742">
    <property type="term" value="P:defense response to bacterium"/>
    <property type="evidence" value="ECO:0007669"/>
    <property type="project" value="UniProtKB-KW"/>
</dbReference>
<protein>
    <recommendedName>
        <fullName evidence="3">Peptidoglycan binding-like domain-containing protein</fullName>
    </recommendedName>
</protein>
<accession>A0A250B1K7</accession>
<sequence>MNVSYHPPRVFRPSGSIGACGNNNPEDVKTFQQMIIHAGYNYIDGNHLRATGRCDLETQAAIIWYQRLLNMSPSGLVHPQEIWFFTMFSKALPPQWRPHSVGPLHVWEGQVTFDAEGQDYLTAVEPFTQAERMPNFSRVLQMPPTYRSGVTLGRGYDMKERSPGEIYTTLKHAGIEEYKAVICSKAAYLKGRQAENFVKAYGRLVGEITYEQQIKLFDITYSDKKQYARGVYNRQIKNVTNPVKWENIDPKIAEVYIDSIYQGVISTGEMAKIIANGATKSDMINFIKNDPAQMGDKRRLNIRVRALQ</sequence>
<keyword evidence="1" id="KW-0929">Antimicrobial</keyword>
<dbReference type="Pfam" id="PF01471">
    <property type="entry name" value="PG_binding_1"/>
    <property type="match status" value="1"/>
</dbReference>
<dbReference type="SUPFAM" id="SSF47090">
    <property type="entry name" value="PGBD-like"/>
    <property type="match status" value="1"/>
</dbReference>
<proteinExistence type="predicted"/>
<name>A0A250B1K7_9GAMM</name>
<dbReference type="OrthoDB" id="932638at2"/>
<dbReference type="EMBL" id="CP014136">
    <property type="protein sequence ID" value="ATA19971.1"/>
    <property type="molecule type" value="Genomic_DNA"/>
</dbReference>
<keyword evidence="2" id="KW-0081">Bacteriolytic enzyme</keyword>
<evidence type="ECO:0000313" key="5">
    <source>
        <dbReference type="Proteomes" id="UP000217182"/>
    </source>
</evidence>
<evidence type="ECO:0000259" key="3">
    <source>
        <dbReference type="Pfam" id="PF01471"/>
    </source>
</evidence>
<dbReference type="Gene3D" id="1.10.101.10">
    <property type="entry name" value="PGBD-like superfamily/PGBD"/>
    <property type="match status" value="1"/>
</dbReference>
<reference evidence="4 5" key="1">
    <citation type="submission" date="2016-01" db="EMBL/GenBank/DDBJ databases">
        <authorList>
            <person name="Oliw E.H."/>
        </authorList>
    </citation>
    <scope>NUCLEOTIDE SEQUENCE [LARGE SCALE GENOMIC DNA]</scope>
    <source>
        <strain evidence="4 5">FRB97</strain>
    </source>
</reference>
<dbReference type="InterPro" id="IPR002477">
    <property type="entry name" value="Peptidoglycan-bd-like"/>
</dbReference>
<dbReference type="InterPro" id="IPR036366">
    <property type="entry name" value="PGBDSf"/>
</dbReference>
<feature type="domain" description="Peptidoglycan binding-like" evidence="3">
    <location>
        <begin position="26"/>
        <end position="77"/>
    </location>
</feature>
<dbReference type="Gene3D" id="1.10.530.40">
    <property type="match status" value="1"/>
</dbReference>
<dbReference type="AlphaFoldDB" id="A0A250B1K7"/>
<evidence type="ECO:0000313" key="4">
    <source>
        <dbReference type="EMBL" id="ATA19971.1"/>
    </source>
</evidence>
<dbReference type="KEGG" id="gqu:AWC35_11860"/>
<dbReference type="InterPro" id="IPR023347">
    <property type="entry name" value="Lysozyme_dom_sf"/>
</dbReference>